<dbReference type="Pfam" id="PF12698">
    <property type="entry name" value="ABC2_membrane_3"/>
    <property type="match status" value="1"/>
</dbReference>
<proteinExistence type="predicted"/>
<name>A0A1M7Y6X6_9BACT</name>
<dbReference type="RefSeq" id="WP_073613565.1">
    <property type="nucleotide sequence ID" value="NZ_FRFE01000009.1"/>
</dbReference>
<dbReference type="AlphaFoldDB" id="A0A1M7Y6X6"/>
<evidence type="ECO:0000256" key="1">
    <source>
        <dbReference type="ARBA" id="ARBA00004141"/>
    </source>
</evidence>
<dbReference type="EMBL" id="FRFE01000009">
    <property type="protein sequence ID" value="SHO48354.1"/>
    <property type="molecule type" value="Genomic_DNA"/>
</dbReference>
<organism evidence="7 8">
    <name type="scientific">Desulfopila aestuarii DSM 18488</name>
    <dbReference type="NCBI Taxonomy" id="1121416"/>
    <lineage>
        <taxon>Bacteria</taxon>
        <taxon>Pseudomonadati</taxon>
        <taxon>Thermodesulfobacteriota</taxon>
        <taxon>Desulfobulbia</taxon>
        <taxon>Desulfobulbales</taxon>
        <taxon>Desulfocapsaceae</taxon>
        <taxon>Desulfopila</taxon>
    </lineage>
</organism>
<evidence type="ECO:0000313" key="8">
    <source>
        <dbReference type="Proteomes" id="UP000184603"/>
    </source>
</evidence>
<feature type="transmembrane region" description="Helical" evidence="5">
    <location>
        <begin position="270"/>
        <end position="288"/>
    </location>
</feature>
<sequence>MQLPNTHRIWAMFIARNHEFFRDKATFGWNFLFPFLLIIGLGMVFNGKEYQQFKVGVFPVTTESVTVAETTLPIAFQQENQIVFIPIADQKTGEEKLSLHKIDLLVDGQSSTHTYWINDSSPNGSLAEKILLASFLPTGTAAEKQVISGRQIRYIDWLFPGILAMNMMFASLWGVGYIVVRYRKNGALKRLKATPLTPFEYLTAQMLSRIFHLMFTLIVVWFGVDLVFKFQMQGSYLLTLFIFFLGGLNLCSIGLILAARGTSEEFTSGVLNFISIPMMMLSEVWFSLEGAPKWVISLSQIFPLTHLLKAARSVMNEGATFGDVQWECLILLLTTLLFLLIASRIFSWNE</sequence>
<keyword evidence="3 5" id="KW-1133">Transmembrane helix</keyword>
<feature type="transmembrane region" description="Helical" evidence="5">
    <location>
        <begin position="26"/>
        <end position="45"/>
    </location>
</feature>
<dbReference type="InterPro" id="IPR052902">
    <property type="entry name" value="ABC-2_transporter"/>
</dbReference>
<evidence type="ECO:0000256" key="5">
    <source>
        <dbReference type="SAM" id="Phobius"/>
    </source>
</evidence>
<feature type="transmembrane region" description="Helical" evidence="5">
    <location>
        <begin position="157"/>
        <end position="180"/>
    </location>
</feature>
<dbReference type="PANTHER" id="PTHR43027">
    <property type="entry name" value="DOXORUBICIN RESISTANCE ABC TRANSPORTER PERMEASE PROTEIN DRRC-RELATED"/>
    <property type="match status" value="1"/>
</dbReference>
<accession>A0A1M7Y6X6</accession>
<dbReference type="InterPro" id="IPR013525">
    <property type="entry name" value="ABC2_TM"/>
</dbReference>
<dbReference type="Proteomes" id="UP000184603">
    <property type="component" value="Unassembled WGS sequence"/>
</dbReference>
<evidence type="ECO:0000256" key="2">
    <source>
        <dbReference type="ARBA" id="ARBA00022692"/>
    </source>
</evidence>
<dbReference type="PROSITE" id="PS51012">
    <property type="entry name" value="ABC_TM2"/>
    <property type="match status" value="1"/>
</dbReference>
<evidence type="ECO:0000256" key="3">
    <source>
        <dbReference type="ARBA" id="ARBA00022989"/>
    </source>
</evidence>
<dbReference type="PANTHER" id="PTHR43027:SF2">
    <property type="entry name" value="TRANSPORT PERMEASE PROTEIN"/>
    <property type="match status" value="1"/>
</dbReference>
<dbReference type="GO" id="GO:0016020">
    <property type="term" value="C:membrane"/>
    <property type="evidence" value="ECO:0007669"/>
    <property type="project" value="UniProtKB-SubCell"/>
</dbReference>
<evidence type="ECO:0000313" key="7">
    <source>
        <dbReference type="EMBL" id="SHO48354.1"/>
    </source>
</evidence>
<feature type="transmembrane region" description="Helical" evidence="5">
    <location>
        <begin position="201"/>
        <end position="224"/>
    </location>
</feature>
<dbReference type="GO" id="GO:0140359">
    <property type="term" value="F:ABC-type transporter activity"/>
    <property type="evidence" value="ECO:0007669"/>
    <property type="project" value="InterPro"/>
</dbReference>
<keyword evidence="8" id="KW-1185">Reference proteome</keyword>
<feature type="transmembrane region" description="Helical" evidence="5">
    <location>
        <begin position="236"/>
        <end position="258"/>
    </location>
</feature>
<keyword evidence="2 5" id="KW-0812">Transmembrane</keyword>
<reference evidence="7 8" key="1">
    <citation type="submission" date="2016-12" db="EMBL/GenBank/DDBJ databases">
        <authorList>
            <person name="Song W.-J."/>
            <person name="Kurnit D.M."/>
        </authorList>
    </citation>
    <scope>NUCLEOTIDE SEQUENCE [LARGE SCALE GENOMIC DNA]</scope>
    <source>
        <strain evidence="7 8">DSM 18488</strain>
    </source>
</reference>
<feature type="domain" description="ABC transmembrane type-2" evidence="6">
    <location>
        <begin position="120"/>
        <end position="349"/>
    </location>
</feature>
<comment type="subcellular location">
    <subcellularLocation>
        <location evidence="1">Membrane</location>
        <topology evidence="1">Multi-pass membrane protein</topology>
    </subcellularLocation>
</comment>
<dbReference type="STRING" id="1121416.SAMN02745220_02276"/>
<gene>
    <name evidence="7" type="ORF">SAMN02745220_02276</name>
</gene>
<evidence type="ECO:0000256" key="4">
    <source>
        <dbReference type="ARBA" id="ARBA00023136"/>
    </source>
</evidence>
<dbReference type="OrthoDB" id="9778589at2"/>
<protein>
    <submittedName>
        <fullName evidence="7">ABC-type multidrug transport system, permease component</fullName>
    </submittedName>
</protein>
<keyword evidence="4 5" id="KW-0472">Membrane</keyword>
<feature type="transmembrane region" description="Helical" evidence="5">
    <location>
        <begin position="324"/>
        <end position="346"/>
    </location>
</feature>
<evidence type="ECO:0000259" key="6">
    <source>
        <dbReference type="PROSITE" id="PS51012"/>
    </source>
</evidence>
<dbReference type="InterPro" id="IPR047817">
    <property type="entry name" value="ABC2_TM_bact-type"/>
</dbReference>